<sequence length="125" mass="14784">MVLKIIENYDEIDESDRILVSAKNILGWRINEKGEIQSPEICLPQAVIERIQHFNRFYDEINVFYLQMFVLAYDEEEAKKMFCTQFLEKSWLPVSEGFKAWRDEMNNSHQTEIAVALIYGGELEE</sequence>
<proteinExistence type="predicted"/>
<organism evidence="1 2">
    <name type="scientific">Lactococcus garvieae (strain Lg2)</name>
    <name type="common">Enterococcus seriolicida</name>
    <dbReference type="NCBI Taxonomy" id="420890"/>
    <lineage>
        <taxon>Bacteria</taxon>
        <taxon>Bacillati</taxon>
        <taxon>Bacillota</taxon>
        <taxon>Bacilli</taxon>
        <taxon>Lactobacillales</taxon>
        <taxon>Streptococcaceae</taxon>
        <taxon>Lactococcus</taxon>
    </lineage>
</organism>
<protein>
    <recommendedName>
        <fullName evidence="3">Phage protein</fullName>
    </recommendedName>
</protein>
<accession>F9VE51</accession>
<evidence type="ECO:0008006" key="3">
    <source>
        <dbReference type="Google" id="ProtNLM"/>
    </source>
</evidence>
<dbReference type="EMBL" id="AP009333">
    <property type="protein sequence ID" value="BAK60602.1"/>
    <property type="molecule type" value="Genomic_DNA"/>
</dbReference>
<evidence type="ECO:0000313" key="2">
    <source>
        <dbReference type="Proteomes" id="UP000008520"/>
    </source>
</evidence>
<name>F9VE51_LACGL</name>
<dbReference type="HOGENOM" id="CLU_162591_0_0_9"/>
<reference evidence="1 2" key="1">
    <citation type="journal article" date="2011" name="PLoS ONE">
        <title>Complete genome sequence and comparative analysis of the fish pathogen Lactococcus garvieae.</title>
        <authorList>
            <person name="Morita H."/>
            <person name="Toh H."/>
            <person name="Oshima K."/>
            <person name="Yoshizaki M."/>
            <person name="Kawanishi M."/>
            <person name="Nakaya K."/>
            <person name="Suzuki T."/>
            <person name="Miyauchi E."/>
            <person name="Ishii Y."/>
            <person name="Tanabe S."/>
            <person name="Murakami M."/>
            <person name="Hattori M."/>
        </authorList>
    </citation>
    <scope>NUCLEOTIDE SEQUENCE [LARGE SCALE GENOMIC DNA]</scope>
    <source>
        <strain evidence="1 2">Lg2</strain>
    </source>
</reference>
<dbReference type="PATRIC" id="fig|420890.5.peg.1134"/>
<dbReference type="AlphaFoldDB" id="F9VE51"/>
<dbReference type="RefSeq" id="WP_014024909.1">
    <property type="nucleotide sequence ID" value="NC_017490.1"/>
</dbReference>
<gene>
    <name evidence="1" type="ordered locus">LCGL_1142</name>
</gene>
<dbReference type="Proteomes" id="UP000008520">
    <property type="component" value="Chromosome"/>
</dbReference>
<keyword evidence="2" id="KW-1185">Reference proteome</keyword>
<evidence type="ECO:0000313" key="1">
    <source>
        <dbReference type="EMBL" id="BAK60602.1"/>
    </source>
</evidence>
<dbReference type="STRING" id="420890.LCGL_1142"/>
<dbReference type="KEGG" id="lgv:LCGL_1142"/>